<evidence type="ECO:0000313" key="4">
    <source>
        <dbReference type="Proteomes" id="UP000321224"/>
    </source>
</evidence>
<dbReference type="Proteomes" id="UP000321224">
    <property type="component" value="Unassembled WGS sequence"/>
</dbReference>
<dbReference type="RefSeq" id="WP_090488432.1">
    <property type="nucleotide sequence ID" value="NZ_BJVY01000008.1"/>
</dbReference>
<dbReference type="EMBL" id="FNAJ01000002">
    <property type="protein sequence ID" value="SDD77104.1"/>
    <property type="molecule type" value="Genomic_DNA"/>
</dbReference>
<accession>A0A511H9L2</accession>
<dbReference type="EMBL" id="BJVY01000008">
    <property type="protein sequence ID" value="GEL70238.1"/>
    <property type="molecule type" value="Genomic_DNA"/>
</dbReference>
<organism evidence="1 4">
    <name type="scientific">Myxococcus virescens</name>
    <dbReference type="NCBI Taxonomy" id="83456"/>
    <lineage>
        <taxon>Bacteria</taxon>
        <taxon>Pseudomonadati</taxon>
        <taxon>Myxococcota</taxon>
        <taxon>Myxococcia</taxon>
        <taxon>Myxococcales</taxon>
        <taxon>Cystobacterineae</taxon>
        <taxon>Myxococcaceae</taxon>
        <taxon>Myxococcus</taxon>
    </lineage>
</organism>
<name>A0A511H9L2_9BACT</name>
<protein>
    <submittedName>
        <fullName evidence="1">Uncharacterized protein</fullName>
    </submittedName>
</protein>
<reference evidence="2 3" key="1">
    <citation type="submission" date="2016-10" db="EMBL/GenBank/DDBJ databases">
        <authorList>
            <person name="Varghese N."/>
            <person name="Submissions S."/>
        </authorList>
    </citation>
    <scope>NUCLEOTIDE SEQUENCE [LARGE SCALE GENOMIC DNA]</scope>
    <source>
        <strain evidence="2 3">DSM 2260</strain>
    </source>
</reference>
<gene>
    <name evidence="1" type="ORF">MVI01_20220</name>
    <name evidence="2" type="ORF">SAMN04488504_102628</name>
</gene>
<keyword evidence="3" id="KW-1185">Reference proteome</keyword>
<sequence>MAQSRRIRSLVFSVLAVCASSCGVSEDEAVRPKEGESLSDAPYCGSFGCVNPYQFCAEIFLEFGRSPPICVFDDICERLECANSNRTCALFDGFPAQVKCIKP</sequence>
<dbReference type="AlphaFoldDB" id="A0A511H9L2"/>
<reference evidence="1 4" key="2">
    <citation type="submission" date="2019-07" db="EMBL/GenBank/DDBJ databases">
        <title>Whole genome shotgun sequence of Myxococcus virescens NBRC 100334.</title>
        <authorList>
            <person name="Hosoyama A."/>
            <person name="Uohara A."/>
            <person name="Ohji S."/>
            <person name="Ichikawa N."/>
        </authorList>
    </citation>
    <scope>NUCLEOTIDE SEQUENCE [LARGE SCALE GENOMIC DNA]</scope>
    <source>
        <strain evidence="1 4">NBRC 100334</strain>
    </source>
</reference>
<dbReference type="Proteomes" id="UP000198717">
    <property type="component" value="Unassembled WGS sequence"/>
</dbReference>
<proteinExistence type="predicted"/>
<evidence type="ECO:0000313" key="3">
    <source>
        <dbReference type="Proteomes" id="UP000198717"/>
    </source>
</evidence>
<comment type="caution">
    <text evidence="1">The sequence shown here is derived from an EMBL/GenBank/DDBJ whole genome shotgun (WGS) entry which is preliminary data.</text>
</comment>
<evidence type="ECO:0000313" key="1">
    <source>
        <dbReference type="EMBL" id="GEL70238.1"/>
    </source>
</evidence>
<evidence type="ECO:0000313" key="2">
    <source>
        <dbReference type="EMBL" id="SDD77104.1"/>
    </source>
</evidence>